<dbReference type="SUPFAM" id="SSF53448">
    <property type="entry name" value="Nucleotide-diphospho-sugar transferases"/>
    <property type="match status" value="1"/>
</dbReference>
<dbReference type="EMBL" id="MGJN01000001">
    <property type="protein sequence ID" value="OGN07774.1"/>
    <property type="molecule type" value="Genomic_DNA"/>
</dbReference>
<evidence type="ECO:0008006" key="3">
    <source>
        <dbReference type="Google" id="ProtNLM"/>
    </source>
</evidence>
<organism evidence="1 2">
    <name type="scientific">Candidatus Yanofskybacteria bacterium RIFCSPHIGHO2_02_FULL_38_22b</name>
    <dbReference type="NCBI Taxonomy" id="1802673"/>
    <lineage>
        <taxon>Bacteria</taxon>
        <taxon>Candidatus Yanofskyibacteriota</taxon>
    </lineage>
</organism>
<dbReference type="InterPro" id="IPR031042">
    <property type="entry name" value="Glyco_TIGR04440"/>
</dbReference>
<sequence length="367" mass="42960">MAKVAIIIPTMNRPDFMLRQLEFYELMNSPHPVYILDSSNPENAEKLKNGVEKYKNLNVVYKWFPPGNDYEYQLLPLVKEKYCIQIGDDDLIFPSTISECADFLESYPDYATCAGKQVNVRFRKHDRIKPYGIIEHQTRPLGRSIEDENMLVRAKNFWLDQTFLGLSVRRIETERAIRNITKNFFMMGDMTEFLIMSVLITSGKSKSLDKLGQVMQLSDLRSFDHGLVEDFLLYSHIVEEWKICLDGFSEILTEKGLSKKESQDAIKGIFIVFLYQQYTTERFWLAIGNKKSSFAWPDQLKQDLSNTFSKQGTKGLFKKIRHRASHLPFLRSIYYKFNPPDYVDKPESKYFDDFKVVKDFLEGRANK</sequence>
<proteinExistence type="predicted"/>
<name>A0A1F8F3Q5_9BACT</name>
<accession>A0A1F8F3Q5</accession>
<dbReference type="Proteomes" id="UP000176834">
    <property type="component" value="Unassembled WGS sequence"/>
</dbReference>
<gene>
    <name evidence="1" type="ORF">A3B86_02750</name>
</gene>
<evidence type="ECO:0000313" key="2">
    <source>
        <dbReference type="Proteomes" id="UP000176834"/>
    </source>
</evidence>
<evidence type="ECO:0000313" key="1">
    <source>
        <dbReference type="EMBL" id="OGN07774.1"/>
    </source>
</evidence>
<dbReference type="Gene3D" id="3.90.550.10">
    <property type="entry name" value="Spore Coat Polysaccharide Biosynthesis Protein SpsA, Chain A"/>
    <property type="match status" value="1"/>
</dbReference>
<dbReference type="InterPro" id="IPR029044">
    <property type="entry name" value="Nucleotide-diphossugar_trans"/>
</dbReference>
<protein>
    <recommendedName>
        <fullName evidence="3">Glycosyltransferase 2-like domain-containing protein</fullName>
    </recommendedName>
</protein>
<dbReference type="AlphaFoldDB" id="A0A1F8F3Q5"/>
<comment type="caution">
    <text evidence="1">The sequence shown here is derived from an EMBL/GenBank/DDBJ whole genome shotgun (WGS) entry which is preliminary data.</text>
</comment>
<dbReference type="NCBIfam" id="TIGR04440">
    <property type="entry name" value="glyco_TIGR04440"/>
    <property type="match status" value="1"/>
</dbReference>
<reference evidence="1 2" key="1">
    <citation type="journal article" date="2016" name="Nat. Commun.">
        <title>Thousands of microbial genomes shed light on interconnected biogeochemical processes in an aquifer system.</title>
        <authorList>
            <person name="Anantharaman K."/>
            <person name="Brown C.T."/>
            <person name="Hug L.A."/>
            <person name="Sharon I."/>
            <person name="Castelle C.J."/>
            <person name="Probst A.J."/>
            <person name="Thomas B.C."/>
            <person name="Singh A."/>
            <person name="Wilkins M.J."/>
            <person name="Karaoz U."/>
            <person name="Brodie E.L."/>
            <person name="Williams K.H."/>
            <person name="Hubbard S.S."/>
            <person name="Banfield J.F."/>
        </authorList>
    </citation>
    <scope>NUCLEOTIDE SEQUENCE [LARGE SCALE GENOMIC DNA]</scope>
</reference>